<dbReference type="EMBL" id="MKZS01000001">
    <property type="protein sequence ID" value="OLT60380.1"/>
    <property type="molecule type" value="Genomic_DNA"/>
</dbReference>
<evidence type="ECO:0000313" key="2">
    <source>
        <dbReference type="EMBL" id="OLT60380.1"/>
    </source>
</evidence>
<evidence type="ECO:0000313" key="3">
    <source>
        <dbReference type="Proteomes" id="UP000186657"/>
    </source>
</evidence>
<feature type="domain" description="FHA" evidence="1">
    <location>
        <begin position="20"/>
        <end position="68"/>
    </location>
</feature>
<comment type="caution">
    <text evidence="2">The sequence shown here is derived from an EMBL/GenBank/DDBJ whole genome shotgun (WGS) entry which is preliminary data.</text>
</comment>
<name>A0A1U7N357_9CYAN</name>
<organism evidence="2 3">
    <name type="scientific">Moorena bouillonii PNG</name>
    <dbReference type="NCBI Taxonomy" id="568701"/>
    <lineage>
        <taxon>Bacteria</taxon>
        <taxon>Bacillati</taxon>
        <taxon>Cyanobacteriota</taxon>
        <taxon>Cyanophyceae</taxon>
        <taxon>Coleofasciculales</taxon>
        <taxon>Coleofasciculaceae</taxon>
        <taxon>Moorena</taxon>
    </lineage>
</organism>
<sequence>MLEVDGKMHRVELSDESPLLDVGRLPQNHITLHEPSSISGRHLTIRWSDGWWVQDSSTNGTRVNGSWFRGSAVALDVDSVLEVEGHVLIVHDLPVPVSEATDRARSLLLLALNDGVVKLHAGQGEVIAAIPPQQYNLLRELVMRWRGLEFGSVDREQEFALLGSLEAGADPNVRLHQCRCRLRKWWRELRKTEPRALQGLPRDLLEVQAGGVRLTLEAAAVDVESYELERPQRG</sequence>
<reference evidence="2 3" key="1">
    <citation type="submission" date="2016-10" db="EMBL/GenBank/DDBJ databases">
        <title>Comparative genomics uncovers the prolific and rare metabolic potential of the cyanobacterial genus Moorea.</title>
        <authorList>
            <person name="Leao T."/>
            <person name="Castelao G."/>
            <person name="Korobeynikov A."/>
            <person name="Monroe E.A."/>
            <person name="Podell S."/>
            <person name="Glukhov E."/>
            <person name="Allen E."/>
            <person name="Gerwick W.H."/>
            <person name="Gerwick L."/>
        </authorList>
    </citation>
    <scope>NUCLEOTIDE SEQUENCE [LARGE SCALE GENOMIC DNA]</scope>
    <source>
        <strain evidence="2 3">PNG5-198</strain>
    </source>
</reference>
<dbReference type="RefSeq" id="WP_075900564.1">
    <property type="nucleotide sequence ID" value="NZ_MKZS01000001.1"/>
</dbReference>
<accession>A0A1U7N357</accession>
<protein>
    <recommendedName>
        <fullName evidence="1">FHA domain-containing protein</fullName>
    </recommendedName>
</protein>
<proteinExistence type="predicted"/>
<dbReference type="Proteomes" id="UP000186657">
    <property type="component" value="Unassembled WGS sequence"/>
</dbReference>
<dbReference type="Pfam" id="PF00498">
    <property type="entry name" value="FHA"/>
    <property type="match status" value="1"/>
</dbReference>
<dbReference type="SUPFAM" id="SSF49879">
    <property type="entry name" value="SMAD/FHA domain"/>
    <property type="match status" value="1"/>
</dbReference>
<dbReference type="InterPro" id="IPR000253">
    <property type="entry name" value="FHA_dom"/>
</dbReference>
<evidence type="ECO:0000259" key="1">
    <source>
        <dbReference type="PROSITE" id="PS50006"/>
    </source>
</evidence>
<dbReference type="InterPro" id="IPR008984">
    <property type="entry name" value="SMAD_FHA_dom_sf"/>
</dbReference>
<dbReference type="CDD" id="cd00060">
    <property type="entry name" value="FHA"/>
    <property type="match status" value="1"/>
</dbReference>
<dbReference type="Gene3D" id="2.60.200.20">
    <property type="match status" value="1"/>
</dbReference>
<gene>
    <name evidence="2" type="ORF">BJP37_16485</name>
</gene>
<dbReference type="PROSITE" id="PS50006">
    <property type="entry name" value="FHA_DOMAIN"/>
    <property type="match status" value="1"/>
</dbReference>
<dbReference type="SMART" id="SM00240">
    <property type="entry name" value="FHA"/>
    <property type="match status" value="1"/>
</dbReference>
<keyword evidence="3" id="KW-1185">Reference proteome</keyword>
<dbReference type="AlphaFoldDB" id="A0A1U7N357"/>